<reference evidence="1" key="1">
    <citation type="submission" date="2021-01" db="EMBL/GenBank/DDBJ databases">
        <authorList>
            <consortium name="Genoscope - CEA"/>
            <person name="William W."/>
        </authorList>
    </citation>
    <scope>NUCLEOTIDE SEQUENCE</scope>
</reference>
<dbReference type="OrthoDB" id="312319at2759"/>
<dbReference type="EMBL" id="CAJJDP010000118">
    <property type="protein sequence ID" value="CAD8198984.1"/>
    <property type="molecule type" value="Genomic_DNA"/>
</dbReference>
<dbReference type="AlphaFoldDB" id="A0A8S1XD43"/>
<evidence type="ECO:0000313" key="2">
    <source>
        <dbReference type="Proteomes" id="UP000683925"/>
    </source>
</evidence>
<name>A0A8S1XD43_PAROT</name>
<gene>
    <name evidence="1" type="ORF">POCTA_138.1.T1180085</name>
</gene>
<dbReference type="OMA" id="LYCVDER"/>
<comment type="caution">
    <text evidence="1">The sequence shown here is derived from an EMBL/GenBank/DDBJ whole genome shotgun (WGS) entry which is preliminary data.</text>
</comment>
<keyword evidence="2" id="KW-1185">Reference proteome</keyword>
<protein>
    <submittedName>
        <fullName evidence="1">Uncharacterized protein</fullName>
    </submittedName>
</protein>
<sequence>MSDQLYCVDERCNLSEKLITNWTNFLQHQELEHKMLTINQFKTYLIEKKSTNAAQQQNDQRKFQCISLAKDKLDVLFDSIQRRIQQLVKQELEEIFQLCLKDLELQIQNCIVNDNIELDHFETYFQFEGYQTKCLNFYNNNIYNEVEDIINQFCRSKDIQFERIFGSLTQSFSYQKYMLQQIEKPTTQNQKKIKENQVDLPTSLGNKQGGQIYQEYYQYKEENSQSKSLHPTTLQGYNQVEKSKIDYFQNQEYAQQSKSEVLLPLKGYKQVEKIQQDYYQFNEYAQESKQERPMNQQGLNQVNKSQQDYIQNKNSYEQTSENLPPLKGYKQIEQTQNEYFSYKEYQQEAKSQPLNQFQGFNQAEKIQQNYYQSKEISQESKPESKLIKNQVIISEVKPQANDQKPKKKLKLSQPQHIQIKNLDSEKVAQLPQFNEINGKQVLFSVQFMNGQVELLDNFKTAKSKSGFILFDGFFKKTTNFKVEILIQEYDKQSEIEIGLIDWNKFKLPREIGKPQKGVHSLNSQGIAFKDGKQKNKQKYLNVFKHKASLKIIIGNNNLEIGIGMMKVGFQLSELNGNLSLFACLVNAQIKIFP</sequence>
<organism evidence="1 2">
    <name type="scientific">Paramecium octaurelia</name>
    <dbReference type="NCBI Taxonomy" id="43137"/>
    <lineage>
        <taxon>Eukaryota</taxon>
        <taxon>Sar</taxon>
        <taxon>Alveolata</taxon>
        <taxon>Ciliophora</taxon>
        <taxon>Intramacronucleata</taxon>
        <taxon>Oligohymenophorea</taxon>
        <taxon>Peniculida</taxon>
        <taxon>Parameciidae</taxon>
        <taxon>Paramecium</taxon>
    </lineage>
</organism>
<proteinExistence type="predicted"/>
<dbReference type="Proteomes" id="UP000683925">
    <property type="component" value="Unassembled WGS sequence"/>
</dbReference>
<evidence type="ECO:0000313" key="1">
    <source>
        <dbReference type="EMBL" id="CAD8198984.1"/>
    </source>
</evidence>
<accession>A0A8S1XD43</accession>